<gene>
    <name evidence="1" type="ORF">GO755_08255</name>
</gene>
<dbReference type="RefSeq" id="WP_157584281.1">
    <property type="nucleotide sequence ID" value="NZ_WPIN01000003.1"/>
</dbReference>
<evidence type="ECO:0000313" key="1">
    <source>
        <dbReference type="EMBL" id="MVM30021.1"/>
    </source>
</evidence>
<reference evidence="1 2" key="1">
    <citation type="submission" date="2019-12" db="EMBL/GenBank/DDBJ databases">
        <title>Spirosoma sp. HMF4905 genome sequencing and assembly.</title>
        <authorList>
            <person name="Kang H."/>
            <person name="Cha I."/>
            <person name="Kim H."/>
            <person name="Joh K."/>
        </authorList>
    </citation>
    <scope>NUCLEOTIDE SEQUENCE [LARGE SCALE GENOMIC DNA]</scope>
    <source>
        <strain evidence="1 2">HMF4905</strain>
    </source>
</reference>
<accession>A0A7K1S867</accession>
<dbReference type="AlphaFoldDB" id="A0A7K1S867"/>
<name>A0A7K1S867_9BACT</name>
<evidence type="ECO:0000313" key="2">
    <source>
        <dbReference type="Proteomes" id="UP000436006"/>
    </source>
</evidence>
<proteinExistence type="predicted"/>
<sequence length="180" mass="20875">MKRLVSIGLLSLFLCHILAHVLVLWTLNWQEESDLSSRLTVYRTVDSIVEFYIPLHERAANTVLPAQTTDGFAYRDSYFEIVRQEVKNDTLHILGYVNKKRSFWQQDLLGFIKHQFSNESGSSQKKADHLLKNLLKEYYTSRPIVMCFCHSHWRETSQIPSITAFLSNRAIPVHSPPPQA</sequence>
<organism evidence="1 2">
    <name type="scientific">Spirosoma arboris</name>
    <dbReference type="NCBI Taxonomy" id="2682092"/>
    <lineage>
        <taxon>Bacteria</taxon>
        <taxon>Pseudomonadati</taxon>
        <taxon>Bacteroidota</taxon>
        <taxon>Cytophagia</taxon>
        <taxon>Cytophagales</taxon>
        <taxon>Cytophagaceae</taxon>
        <taxon>Spirosoma</taxon>
    </lineage>
</organism>
<dbReference type="EMBL" id="WPIN01000003">
    <property type="protein sequence ID" value="MVM30021.1"/>
    <property type="molecule type" value="Genomic_DNA"/>
</dbReference>
<dbReference type="Proteomes" id="UP000436006">
    <property type="component" value="Unassembled WGS sequence"/>
</dbReference>
<comment type="caution">
    <text evidence="1">The sequence shown here is derived from an EMBL/GenBank/DDBJ whole genome shotgun (WGS) entry which is preliminary data.</text>
</comment>
<keyword evidence="2" id="KW-1185">Reference proteome</keyword>
<protein>
    <submittedName>
        <fullName evidence="1">Uncharacterized protein</fullName>
    </submittedName>
</protein>